<reference evidence="2 3" key="1">
    <citation type="submission" date="2015-12" db="EMBL/GenBank/DDBJ databases">
        <title>The genome of Folsomia candida.</title>
        <authorList>
            <person name="Faddeeva A."/>
            <person name="Derks M.F."/>
            <person name="Anvar Y."/>
            <person name="Smit S."/>
            <person name="Van Straalen N."/>
            <person name="Roelofs D."/>
        </authorList>
    </citation>
    <scope>NUCLEOTIDE SEQUENCE [LARGE SCALE GENOMIC DNA]</scope>
    <source>
        <strain evidence="2 3">VU population</strain>
        <tissue evidence="2">Whole body</tissue>
    </source>
</reference>
<gene>
    <name evidence="2" type="ORF">Fcan01_26684</name>
</gene>
<organism evidence="2 3">
    <name type="scientific">Folsomia candida</name>
    <name type="common">Springtail</name>
    <dbReference type="NCBI Taxonomy" id="158441"/>
    <lineage>
        <taxon>Eukaryota</taxon>
        <taxon>Metazoa</taxon>
        <taxon>Ecdysozoa</taxon>
        <taxon>Arthropoda</taxon>
        <taxon>Hexapoda</taxon>
        <taxon>Collembola</taxon>
        <taxon>Entomobryomorpha</taxon>
        <taxon>Isotomoidea</taxon>
        <taxon>Isotomidae</taxon>
        <taxon>Proisotominae</taxon>
        <taxon>Folsomia</taxon>
    </lineage>
</organism>
<dbReference type="Proteomes" id="UP000198287">
    <property type="component" value="Unassembled WGS sequence"/>
</dbReference>
<name>A0A226D158_FOLCA</name>
<protein>
    <submittedName>
        <fullName evidence="2">Uncharacterized protein</fullName>
    </submittedName>
</protein>
<feature type="compositionally biased region" description="Low complexity" evidence="1">
    <location>
        <begin position="13"/>
        <end position="28"/>
    </location>
</feature>
<feature type="non-terminal residue" evidence="2">
    <location>
        <position position="147"/>
    </location>
</feature>
<accession>A0A226D158</accession>
<proteinExistence type="predicted"/>
<evidence type="ECO:0000313" key="3">
    <source>
        <dbReference type="Proteomes" id="UP000198287"/>
    </source>
</evidence>
<dbReference type="EMBL" id="LNIX01000045">
    <property type="protein sequence ID" value="OXA38538.1"/>
    <property type="molecule type" value="Genomic_DNA"/>
</dbReference>
<feature type="compositionally biased region" description="Polar residues" evidence="1">
    <location>
        <begin position="67"/>
        <end position="91"/>
    </location>
</feature>
<dbReference type="AlphaFoldDB" id="A0A226D158"/>
<feature type="region of interest" description="Disordered" evidence="1">
    <location>
        <begin position="1"/>
        <end position="147"/>
    </location>
</feature>
<feature type="compositionally biased region" description="Basic and acidic residues" evidence="1">
    <location>
        <begin position="100"/>
        <end position="114"/>
    </location>
</feature>
<comment type="caution">
    <text evidence="2">The sequence shown here is derived from an EMBL/GenBank/DDBJ whole genome shotgun (WGS) entry which is preliminary data.</text>
</comment>
<keyword evidence="3" id="KW-1185">Reference proteome</keyword>
<evidence type="ECO:0000256" key="1">
    <source>
        <dbReference type="SAM" id="MobiDB-lite"/>
    </source>
</evidence>
<sequence>MPKLRKYGSVSDSMEGQSSEAGQSSSGMDESQPSDDCNMVDADNMDQSSEPMTKLRKHGNVPDSEIGFNSQSAGSSFAQVEKSQLTSTSGRPNLIDIEDNPPRRNGIEGSKESTHSVWNSYRERKKKSDKPSSSSSDNAYSGQPPAT</sequence>
<evidence type="ECO:0000313" key="2">
    <source>
        <dbReference type="EMBL" id="OXA38538.1"/>
    </source>
</evidence>